<organism evidence="2 3">
    <name type="scientific">Golovinomyces cichoracearum</name>
    <dbReference type="NCBI Taxonomy" id="62708"/>
    <lineage>
        <taxon>Eukaryota</taxon>
        <taxon>Fungi</taxon>
        <taxon>Dikarya</taxon>
        <taxon>Ascomycota</taxon>
        <taxon>Pezizomycotina</taxon>
        <taxon>Leotiomycetes</taxon>
        <taxon>Erysiphales</taxon>
        <taxon>Erysiphaceae</taxon>
        <taxon>Golovinomyces</taxon>
    </lineage>
</organism>
<feature type="chain" id="PRO_5019228268" evidence="1">
    <location>
        <begin position="28"/>
        <end position="76"/>
    </location>
</feature>
<reference evidence="2 3" key="1">
    <citation type="journal article" date="2018" name="BMC Genomics">
        <title>Comparative genome analyses reveal sequence features reflecting distinct modes of host-adaptation between dicot and monocot powdery mildew.</title>
        <authorList>
            <person name="Wu Y."/>
            <person name="Ma X."/>
            <person name="Pan Z."/>
            <person name="Kale S.D."/>
            <person name="Song Y."/>
            <person name="King H."/>
            <person name="Zhang Q."/>
            <person name="Presley C."/>
            <person name="Deng X."/>
            <person name="Wei C.I."/>
            <person name="Xiao S."/>
        </authorList>
    </citation>
    <scope>NUCLEOTIDE SEQUENCE [LARGE SCALE GENOMIC DNA]</scope>
    <source>
        <strain evidence="2">UCSC1</strain>
    </source>
</reference>
<evidence type="ECO:0000313" key="2">
    <source>
        <dbReference type="EMBL" id="RKF81189.1"/>
    </source>
</evidence>
<dbReference type="Proteomes" id="UP000285405">
    <property type="component" value="Unassembled WGS sequence"/>
</dbReference>
<feature type="signal peptide" evidence="1">
    <location>
        <begin position="1"/>
        <end position="27"/>
    </location>
</feature>
<sequence>MGREYLFLRFSSLDFFLLHTYLLDTVALNNASSGDSRPPLHIGASRIVDFPSGTSSGEFLMAPKHTFHYHLLLCGF</sequence>
<name>A0A420J320_9PEZI</name>
<gene>
    <name evidence="2" type="ORF">GcC1_c13478o13</name>
</gene>
<comment type="caution">
    <text evidence="2">The sequence shown here is derived from an EMBL/GenBank/DDBJ whole genome shotgun (WGS) entry which is preliminary data.</text>
</comment>
<dbReference type="EMBL" id="MCBR01002868">
    <property type="protein sequence ID" value="RKF81189.1"/>
    <property type="molecule type" value="Genomic_DNA"/>
</dbReference>
<dbReference type="AlphaFoldDB" id="A0A420J320"/>
<keyword evidence="1" id="KW-0732">Signal</keyword>
<evidence type="ECO:0000256" key="1">
    <source>
        <dbReference type="SAM" id="SignalP"/>
    </source>
</evidence>
<proteinExistence type="predicted"/>
<accession>A0A420J320</accession>
<evidence type="ECO:0000313" key="3">
    <source>
        <dbReference type="Proteomes" id="UP000285405"/>
    </source>
</evidence>
<dbReference type="OrthoDB" id="10583267at2759"/>
<protein>
    <submittedName>
        <fullName evidence="2">Uncharacterized protein</fullName>
    </submittedName>
</protein>